<reference evidence="1 2" key="1">
    <citation type="submission" date="2023-09" db="EMBL/GenBank/DDBJ databases">
        <authorList>
            <person name="Wang M."/>
        </authorList>
    </citation>
    <scope>NUCLEOTIDE SEQUENCE [LARGE SCALE GENOMIC DNA]</scope>
    <source>
        <strain evidence="1">GT-2023</strain>
        <tissue evidence="1">Liver</tissue>
    </source>
</reference>
<gene>
    <name evidence="1" type="ORF">QQF64_007227</name>
</gene>
<evidence type="ECO:0000313" key="1">
    <source>
        <dbReference type="EMBL" id="KAL1261962.1"/>
    </source>
</evidence>
<dbReference type="EMBL" id="JAYMGO010000014">
    <property type="protein sequence ID" value="KAL1261962.1"/>
    <property type="molecule type" value="Genomic_DNA"/>
</dbReference>
<protein>
    <submittedName>
        <fullName evidence="1">Uncharacterized protein</fullName>
    </submittedName>
</protein>
<name>A0ABR3MA32_9TELE</name>
<keyword evidence="2" id="KW-1185">Reference proteome</keyword>
<sequence>MHGPISVPASPPKAIPSTLSRAFSLPQSLSLFRYLCKNFQSTLFTLLCHPCHLCFTCWGGEKFLDETLFAAFSKATAFCWFSLCLPLQLSSKQRTNTSFPSNIPYFTIQKG</sequence>
<evidence type="ECO:0000313" key="2">
    <source>
        <dbReference type="Proteomes" id="UP001558613"/>
    </source>
</evidence>
<comment type="caution">
    <text evidence="1">The sequence shown here is derived from an EMBL/GenBank/DDBJ whole genome shotgun (WGS) entry which is preliminary data.</text>
</comment>
<dbReference type="Proteomes" id="UP001558613">
    <property type="component" value="Unassembled WGS sequence"/>
</dbReference>
<accession>A0ABR3MA32</accession>
<organism evidence="1 2">
    <name type="scientific">Cirrhinus molitorella</name>
    <name type="common">mud carp</name>
    <dbReference type="NCBI Taxonomy" id="172907"/>
    <lineage>
        <taxon>Eukaryota</taxon>
        <taxon>Metazoa</taxon>
        <taxon>Chordata</taxon>
        <taxon>Craniata</taxon>
        <taxon>Vertebrata</taxon>
        <taxon>Euteleostomi</taxon>
        <taxon>Actinopterygii</taxon>
        <taxon>Neopterygii</taxon>
        <taxon>Teleostei</taxon>
        <taxon>Ostariophysi</taxon>
        <taxon>Cypriniformes</taxon>
        <taxon>Cyprinidae</taxon>
        <taxon>Labeoninae</taxon>
        <taxon>Labeonini</taxon>
        <taxon>Cirrhinus</taxon>
    </lineage>
</organism>
<proteinExistence type="predicted"/>